<dbReference type="SUPFAM" id="SSF49764">
    <property type="entry name" value="HSP20-like chaperones"/>
    <property type="match status" value="1"/>
</dbReference>
<proteinExistence type="predicted"/>
<dbReference type="Gene3D" id="2.60.40.790">
    <property type="match status" value="1"/>
</dbReference>
<dbReference type="AlphaFoldDB" id="A0A9P7VP26"/>
<dbReference type="InterPro" id="IPR008978">
    <property type="entry name" value="HSP20-like_chaperone"/>
</dbReference>
<protein>
    <recommendedName>
        <fullName evidence="1">SHSP domain-containing protein</fullName>
    </recommendedName>
</protein>
<evidence type="ECO:0000313" key="2">
    <source>
        <dbReference type="EMBL" id="KAG7444766.1"/>
    </source>
</evidence>
<dbReference type="Proteomes" id="UP000812287">
    <property type="component" value="Unassembled WGS sequence"/>
</dbReference>
<feature type="domain" description="SHSP" evidence="1">
    <location>
        <begin position="40"/>
        <end position="111"/>
    </location>
</feature>
<accession>A0A9P7VP26</accession>
<evidence type="ECO:0000313" key="3">
    <source>
        <dbReference type="Proteomes" id="UP000812287"/>
    </source>
</evidence>
<reference evidence="2" key="1">
    <citation type="submission" date="2020-11" db="EMBL/GenBank/DDBJ databases">
        <title>Adaptations for nitrogen fixation in a non-lichenized fungal sporocarp promotes dispersal by wood-feeding termites.</title>
        <authorList>
            <consortium name="DOE Joint Genome Institute"/>
            <person name="Koch R.A."/>
            <person name="Yoon G."/>
            <person name="Arayal U."/>
            <person name="Lail K."/>
            <person name="Amirebrahimi M."/>
            <person name="Labutti K."/>
            <person name="Lipzen A."/>
            <person name="Riley R."/>
            <person name="Barry K."/>
            <person name="Henrissat B."/>
            <person name="Grigoriev I.V."/>
            <person name="Herr J.R."/>
            <person name="Aime M.C."/>
        </authorList>
    </citation>
    <scope>NUCLEOTIDE SEQUENCE</scope>
    <source>
        <strain evidence="2">MCA 3950</strain>
    </source>
</reference>
<organism evidence="2 3">
    <name type="scientific">Guyanagaster necrorhizus</name>
    <dbReference type="NCBI Taxonomy" id="856835"/>
    <lineage>
        <taxon>Eukaryota</taxon>
        <taxon>Fungi</taxon>
        <taxon>Dikarya</taxon>
        <taxon>Basidiomycota</taxon>
        <taxon>Agaricomycotina</taxon>
        <taxon>Agaricomycetes</taxon>
        <taxon>Agaricomycetidae</taxon>
        <taxon>Agaricales</taxon>
        <taxon>Marasmiineae</taxon>
        <taxon>Physalacriaceae</taxon>
        <taxon>Guyanagaster</taxon>
    </lineage>
</organism>
<name>A0A9P7VP26_9AGAR</name>
<dbReference type="OrthoDB" id="1431247at2759"/>
<keyword evidence="3" id="KW-1185">Reference proteome</keyword>
<dbReference type="GeneID" id="66102422"/>
<evidence type="ECO:0000259" key="1">
    <source>
        <dbReference type="Pfam" id="PF00011"/>
    </source>
</evidence>
<dbReference type="EMBL" id="MU250539">
    <property type="protein sequence ID" value="KAG7444766.1"/>
    <property type="molecule type" value="Genomic_DNA"/>
</dbReference>
<gene>
    <name evidence="2" type="ORF">BT62DRAFT_226190</name>
</gene>
<comment type="caution">
    <text evidence="2">The sequence shown here is derived from an EMBL/GenBank/DDBJ whole genome shotgun (WGS) entry which is preliminary data.</text>
</comment>
<dbReference type="InterPro" id="IPR002068">
    <property type="entry name" value="A-crystallin/Hsp20_dom"/>
</dbReference>
<dbReference type="RefSeq" id="XP_043038266.1">
    <property type="nucleotide sequence ID" value="XM_043180126.1"/>
</dbReference>
<dbReference type="CDD" id="cd06464">
    <property type="entry name" value="ACD_sHsps-like"/>
    <property type="match status" value="1"/>
</dbReference>
<sequence length="114" mass="12395">MSVSSSMPVSTTGAASLMERCIKGGDPLRRLAEGNFKNATFSFPGSSESDVSIDVYNGRSTTSCESNISSEHKDSYVVREKRYGKFARTLQLSRVSRAMRTISMSDGVLTVIGR</sequence>
<dbReference type="Pfam" id="PF00011">
    <property type="entry name" value="HSP20"/>
    <property type="match status" value="1"/>
</dbReference>